<evidence type="ECO:0000256" key="1">
    <source>
        <dbReference type="SAM" id="Phobius"/>
    </source>
</evidence>
<feature type="transmembrane region" description="Helical" evidence="1">
    <location>
        <begin position="134"/>
        <end position="155"/>
    </location>
</feature>
<dbReference type="OMA" id="PRKWANE"/>
<keyword evidence="1" id="KW-0472">Membrane</keyword>
<sequence length="212" mass="23270">MRPYPHSILPAIACSLVSFLLLVLVTVSTPLWNSVYFLKLVTGPDEPEPFPSNYTVKFGVFGMSTVPHQLGYTPADWWVTADVRDPTVDQPSLRSITYALVLHPISAFMSLITFGFATIGLCSRAGAVFSTFSAGLVTLVTIVVFIVDVVLFSILKSQFHDSPYDGRHTSYGPAIWMVLAALIACLVSLASAAFTAVSLNRYPRKWANEQQY</sequence>
<dbReference type="GO" id="GO:0032153">
    <property type="term" value="C:cell division site"/>
    <property type="evidence" value="ECO:0007669"/>
    <property type="project" value="TreeGrafter"/>
</dbReference>
<feature type="transmembrane region" description="Helical" evidence="1">
    <location>
        <begin position="175"/>
        <end position="197"/>
    </location>
</feature>
<gene>
    <name evidence="2" type="ORF">PIIN_09054</name>
</gene>
<dbReference type="InParanoid" id="G4TUS6"/>
<comment type="caution">
    <text evidence="2">The sequence shown here is derived from an EMBL/GenBank/DDBJ whole genome shotgun (WGS) entry which is preliminary data.</text>
</comment>
<evidence type="ECO:0000313" key="2">
    <source>
        <dbReference type="EMBL" id="CCA75069.1"/>
    </source>
</evidence>
<evidence type="ECO:0008006" key="4">
    <source>
        <dbReference type="Google" id="ProtNLM"/>
    </source>
</evidence>
<proteinExistence type="predicted"/>
<keyword evidence="1" id="KW-1133">Transmembrane helix</keyword>
<evidence type="ECO:0000313" key="3">
    <source>
        <dbReference type="Proteomes" id="UP000007148"/>
    </source>
</evidence>
<protein>
    <recommendedName>
        <fullName evidence="4">Pali-domain-containing protein</fullName>
    </recommendedName>
</protein>
<dbReference type="PANTHER" id="PTHR28013">
    <property type="entry name" value="PROTEIN DCV1-RELATED"/>
    <property type="match status" value="1"/>
</dbReference>
<keyword evidence="1" id="KW-0812">Transmembrane</keyword>
<dbReference type="GO" id="GO:0005886">
    <property type="term" value="C:plasma membrane"/>
    <property type="evidence" value="ECO:0007669"/>
    <property type="project" value="InterPro"/>
</dbReference>
<dbReference type="InterPro" id="IPR009571">
    <property type="entry name" value="SUR7/Rim9-like_fungi"/>
</dbReference>
<name>G4TUS6_SERID</name>
<keyword evidence="3" id="KW-1185">Reference proteome</keyword>
<dbReference type="AlphaFoldDB" id="G4TUS6"/>
<organism evidence="2 3">
    <name type="scientific">Serendipita indica (strain DSM 11827)</name>
    <name type="common">Root endophyte fungus</name>
    <name type="synonym">Piriformospora indica</name>
    <dbReference type="NCBI Taxonomy" id="1109443"/>
    <lineage>
        <taxon>Eukaryota</taxon>
        <taxon>Fungi</taxon>
        <taxon>Dikarya</taxon>
        <taxon>Basidiomycota</taxon>
        <taxon>Agaricomycotina</taxon>
        <taxon>Agaricomycetes</taxon>
        <taxon>Sebacinales</taxon>
        <taxon>Serendipitaceae</taxon>
        <taxon>Serendipita</taxon>
    </lineage>
</organism>
<dbReference type="STRING" id="1109443.G4TUS6"/>
<accession>G4TUS6</accession>
<feature type="transmembrane region" description="Helical" evidence="1">
    <location>
        <begin position="7"/>
        <end position="32"/>
    </location>
</feature>
<reference evidence="2 3" key="1">
    <citation type="journal article" date="2011" name="PLoS Pathog.">
        <title>Endophytic Life Strategies Decoded by Genome and Transcriptome Analyses of the Mutualistic Root Symbiont Piriformospora indica.</title>
        <authorList>
            <person name="Zuccaro A."/>
            <person name="Lahrmann U."/>
            <person name="Guldener U."/>
            <person name="Langen G."/>
            <person name="Pfiffi S."/>
            <person name="Biedenkopf D."/>
            <person name="Wong P."/>
            <person name="Samans B."/>
            <person name="Grimm C."/>
            <person name="Basiewicz M."/>
            <person name="Murat C."/>
            <person name="Martin F."/>
            <person name="Kogel K.H."/>
        </authorList>
    </citation>
    <scope>NUCLEOTIDE SEQUENCE [LARGE SCALE GENOMIC DNA]</scope>
    <source>
        <strain evidence="2 3">DSM 11827</strain>
    </source>
</reference>
<dbReference type="Proteomes" id="UP000007148">
    <property type="component" value="Unassembled WGS sequence"/>
</dbReference>
<dbReference type="GO" id="GO:0035838">
    <property type="term" value="C:growing cell tip"/>
    <property type="evidence" value="ECO:0007669"/>
    <property type="project" value="TreeGrafter"/>
</dbReference>
<feature type="transmembrane region" description="Helical" evidence="1">
    <location>
        <begin position="96"/>
        <end position="122"/>
    </location>
</feature>
<dbReference type="PANTHER" id="PTHR28013:SF4">
    <property type="entry name" value="MARVEL DOMAIN-CONTAINING PROTEIN"/>
    <property type="match status" value="1"/>
</dbReference>
<dbReference type="HOGENOM" id="CLU_076420_3_0_1"/>
<dbReference type="Pfam" id="PF06687">
    <property type="entry name" value="SUR7"/>
    <property type="match status" value="1"/>
</dbReference>
<dbReference type="OrthoDB" id="2354757at2759"/>
<dbReference type="Gene3D" id="1.20.140.150">
    <property type="match status" value="1"/>
</dbReference>
<dbReference type="InterPro" id="IPR051380">
    <property type="entry name" value="pH-response_reg_palI/RIM9"/>
</dbReference>
<dbReference type="EMBL" id="CAFZ01000393">
    <property type="protein sequence ID" value="CCA75069.1"/>
    <property type="molecule type" value="Genomic_DNA"/>
</dbReference>